<organism evidence="3 4">
    <name type="scientific">Mucilaginibacter aquatilis</name>
    <dbReference type="NCBI Taxonomy" id="1517760"/>
    <lineage>
        <taxon>Bacteria</taxon>
        <taxon>Pseudomonadati</taxon>
        <taxon>Bacteroidota</taxon>
        <taxon>Sphingobacteriia</taxon>
        <taxon>Sphingobacteriales</taxon>
        <taxon>Sphingobacteriaceae</taxon>
        <taxon>Mucilaginibacter</taxon>
    </lineage>
</organism>
<dbReference type="AlphaFoldDB" id="A0A6I4IHG5"/>
<evidence type="ECO:0000313" key="3">
    <source>
        <dbReference type="EMBL" id="MVN92946.1"/>
    </source>
</evidence>
<proteinExistence type="predicted"/>
<dbReference type="Gene3D" id="3.40.250.10">
    <property type="entry name" value="Rhodanese-like domain"/>
    <property type="match status" value="2"/>
</dbReference>
<dbReference type="Pfam" id="PF00581">
    <property type="entry name" value="Rhodanese"/>
    <property type="match status" value="2"/>
</dbReference>
<dbReference type="SMART" id="SM00450">
    <property type="entry name" value="RHOD"/>
    <property type="match status" value="1"/>
</dbReference>
<keyword evidence="3" id="KW-0378">Hydrolase</keyword>
<feature type="domain" description="Rhodanese" evidence="2">
    <location>
        <begin position="265"/>
        <end position="314"/>
    </location>
</feature>
<evidence type="ECO:0000313" key="4">
    <source>
        <dbReference type="Proteomes" id="UP000434850"/>
    </source>
</evidence>
<dbReference type="SMART" id="SM00849">
    <property type="entry name" value="Lactamase_B"/>
    <property type="match status" value="1"/>
</dbReference>
<dbReference type="PROSITE" id="PS50206">
    <property type="entry name" value="RHODANESE_3"/>
    <property type="match status" value="2"/>
</dbReference>
<dbReference type="GO" id="GO:0046872">
    <property type="term" value="F:metal ion binding"/>
    <property type="evidence" value="ECO:0007669"/>
    <property type="project" value="UniProtKB-KW"/>
</dbReference>
<sequence>MLIHQFYDTDLAHASYAVLRAGKLFVIDPARNPQPYYDFATLHEAEITGIIETHPHADFVSSHVEIHEQTGATIYVSRLLGAAYPHQTFDEGDEIELADIKLKALNTPGHSPDSICVLVEDENGQTTTLFSGDTLFVGDVGRPDLREEAGNITAKKEDLARQMYQSTRQKLMTLPESVAVYPAHGPGSLCGKNLSPDLHSTIGRELRENYALQLMDELKFVKELTSDQPFAPTYFGYDVELNKTGAPAYQQSIQAIERLAANAILDENILVVDTRPKTEFNNGHLRNAINIQLQGKFETWLGAIVEPKEAFYLIAADKDKLELAISRAAKIGYELQIKGALINPEQAVNHSAELDLNDLKANSENYTIVETRNWNEINAGLIFEGALTIPLPELRKRITEIPTNKPIVVHCAAGYRSAAARSIIAAQISNVPVYDLGEAITEFK</sequence>
<dbReference type="InterPro" id="IPR001763">
    <property type="entry name" value="Rhodanese-like_dom"/>
</dbReference>
<dbReference type="EMBL" id="WQLA01000008">
    <property type="protein sequence ID" value="MVN92946.1"/>
    <property type="molecule type" value="Genomic_DNA"/>
</dbReference>
<dbReference type="PANTHER" id="PTHR43084:SF1">
    <property type="entry name" value="PERSULFIDE DIOXYGENASE ETHE1, MITOCHONDRIAL"/>
    <property type="match status" value="1"/>
</dbReference>
<dbReference type="Pfam" id="PF00753">
    <property type="entry name" value="Lactamase_B"/>
    <property type="match status" value="1"/>
</dbReference>
<keyword evidence="4" id="KW-1185">Reference proteome</keyword>
<dbReference type="GO" id="GO:0006749">
    <property type="term" value="P:glutathione metabolic process"/>
    <property type="evidence" value="ECO:0007669"/>
    <property type="project" value="InterPro"/>
</dbReference>
<dbReference type="OrthoDB" id="9784009at2"/>
<dbReference type="InterPro" id="IPR036866">
    <property type="entry name" value="RibonucZ/Hydroxyglut_hydro"/>
</dbReference>
<dbReference type="RefSeq" id="WP_157543268.1">
    <property type="nucleotide sequence ID" value="NZ_WQLA01000008.1"/>
</dbReference>
<dbReference type="SUPFAM" id="SSF52821">
    <property type="entry name" value="Rhodanese/Cell cycle control phosphatase"/>
    <property type="match status" value="2"/>
</dbReference>
<dbReference type="Proteomes" id="UP000434850">
    <property type="component" value="Unassembled WGS sequence"/>
</dbReference>
<comment type="caution">
    <text evidence="3">The sequence shown here is derived from an EMBL/GenBank/DDBJ whole genome shotgun (WGS) entry which is preliminary data.</text>
</comment>
<reference evidence="3 4" key="1">
    <citation type="submission" date="2019-12" db="EMBL/GenBank/DDBJ databases">
        <title>Mucilaginibacter sp. HME9299 genome sequencing and assembly.</title>
        <authorList>
            <person name="Kang H."/>
            <person name="Kim H."/>
            <person name="Joh K."/>
        </authorList>
    </citation>
    <scope>NUCLEOTIDE SEQUENCE [LARGE SCALE GENOMIC DNA]</scope>
    <source>
        <strain evidence="3 4">HME9299</strain>
    </source>
</reference>
<keyword evidence="1" id="KW-0479">Metal-binding</keyword>
<dbReference type="FunFam" id="3.60.15.10:FF:000030">
    <property type="entry name" value="Metallo-beta-lactamase family protein"/>
    <property type="match status" value="1"/>
</dbReference>
<accession>A0A6I4IHG5</accession>
<name>A0A6I4IHG5_9SPHI</name>
<dbReference type="GO" id="GO:0016787">
    <property type="term" value="F:hydrolase activity"/>
    <property type="evidence" value="ECO:0007669"/>
    <property type="project" value="UniProtKB-KW"/>
</dbReference>
<dbReference type="CDD" id="cd07724">
    <property type="entry name" value="POD-like_MBL-fold"/>
    <property type="match status" value="1"/>
</dbReference>
<dbReference type="Gene3D" id="3.60.15.10">
    <property type="entry name" value="Ribonuclease Z/Hydroxyacylglutathione hydrolase-like"/>
    <property type="match status" value="1"/>
</dbReference>
<dbReference type="InterPro" id="IPR001279">
    <property type="entry name" value="Metallo-B-lactamas"/>
</dbReference>
<evidence type="ECO:0000256" key="1">
    <source>
        <dbReference type="ARBA" id="ARBA00022723"/>
    </source>
</evidence>
<dbReference type="GO" id="GO:0050313">
    <property type="term" value="F:sulfur dioxygenase activity"/>
    <property type="evidence" value="ECO:0007669"/>
    <property type="project" value="InterPro"/>
</dbReference>
<dbReference type="InterPro" id="IPR051682">
    <property type="entry name" value="Mito_Persulfide_Diox"/>
</dbReference>
<dbReference type="InterPro" id="IPR036873">
    <property type="entry name" value="Rhodanese-like_dom_sf"/>
</dbReference>
<dbReference type="InterPro" id="IPR044528">
    <property type="entry name" value="POD-like_MBL-fold"/>
</dbReference>
<dbReference type="GO" id="GO:0070813">
    <property type="term" value="P:hydrogen sulfide metabolic process"/>
    <property type="evidence" value="ECO:0007669"/>
    <property type="project" value="TreeGrafter"/>
</dbReference>
<feature type="domain" description="Rhodanese" evidence="2">
    <location>
        <begin position="362"/>
        <end position="442"/>
    </location>
</feature>
<dbReference type="SUPFAM" id="SSF56281">
    <property type="entry name" value="Metallo-hydrolase/oxidoreductase"/>
    <property type="match status" value="1"/>
</dbReference>
<evidence type="ECO:0000259" key="2">
    <source>
        <dbReference type="PROSITE" id="PS50206"/>
    </source>
</evidence>
<dbReference type="PANTHER" id="PTHR43084">
    <property type="entry name" value="PERSULFIDE DIOXYGENASE ETHE1"/>
    <property type="match status" value="1"/>
</dbReference>
<protein>
    <submittedName>
        <fullName evidence="3">MBL fold metallo-hydrolase</fullName>
    </submittedName>
</protein>
<gene>
    <name evidence="3" type="ORF">GO816_17575</name>
</gene>
<dbReference type="CDD" id="cd00158">
    <property type="entry name" value="RHOD"/>
    <property type="match status" value="1"/>
</dbReference>